<dbReference type="EMBL" id="JBJKBG010000011">
    <property type="protein sequence ID" value="KAL3715720.1"/>
    <property type="molecule type" value="Genomic_DNA"/>
</dbReference>
<dbReference type="InterPro" id="IPR053151">
    <property type="entry name" value="RNase_H-like"/>
</dbReference>
<dbReference type="PANTHER" id="PTHR47723:SF19">
    <property type="entry name" value="POLYNUCLEOTIDYL TRANSFERASE, RIBONUCLEASE H-LIKE SUPERFAMILY PROTEIN"/>
    <property type="match status" value="1"/>
</dbReference>
<dbReference type="CDD" id="cd06222">
    <property type="entry name" value="RNase_H_like"/>
    <property type="match status" value="1"/>
</dbReference>
<dbReference type="Proteomes" id="UP001634007">
    <property type="component" value="Unassembled WGS sequence"/>
</dbReference>
<sequence length="159" mass="17372">MAGGNTKRTCLSPEELWRPPNPGFLKVNINGAFQPGGSEGTMACICRDHNGKFIDGLTISFVASSALQAEFQALKITLRYLLEKNKGIDLLVLESYSKTLIDSVIGLLDSPWEVRSLCAEAVALLRDFCNLQIRFCRRGANFGADWAAKAHKIGTLPLS</sequence>
<dbReference type="Pfam" id="PF13456">
    <property type="entry name" value="RVT_3"/>
    <property type="match status" value="1"/>
</dbReference>
<evidence type="ECO:0000313" key="3">
    <source>
        <dbReference type="Proteomes" id="UP001634007"/>
    </source>
</evidence>
<organism evidence="2 3">
    <name type="scientific">Eucalyptus globulus</name>
    <name type="common">Tasmanian blue gum</name>
    <dbReference type="NCBI Taxonomy" id="34317"/>
    <lineage>
        <taxon>Eukaryota</taxon>
        <taxon>Viridiplantae</taxon>
        <taxon>Streptophyta</taxon>
        <taxon>Embryophyta</taxon>
        <taxon>Tracheophyta</taxon>
        <taxon>Spermatophyta</taxon>
        <taxon>Magnoliopsida</taxon>
        <taxon>eudicotyledons</taxon>
        <taxon>Gunneridae</taxon>
        <taxon>Pentapetalae</taxon>
        <taxon>rosids</taxon>
        <taxon>malvids</taxon>
        <taxon>Myrtales</taxon>
        <taxon>Myrtaceae</taxon>
        <taxon>Myrtoideae</taxon>
        <taxon>Eucalypteae</taxon>
        <taxon>Eucalyptus</taxon>
    </lineage>
</organism>
<dbReference type="PANTHER" id="PTHR47723">
    <property type="entry name" value="OS05G0353850 PROTEIN"/>
    <property type="match status" value="1"/>
</dbReference>
<proteinExistence type="predicted"/>
<keyword evidence="3" id="KW-1185">Reference proteome</keyword>
<dbReference type="Gene3D" id="3.30.420.10">
    <property type="entry name" value="Ribonuclease H-like superfamily/Ribonuclease H"/>
    <property type="match status" value="1"/>
</dbReference>
<comment type="caution">
    <text evidence="2">The sequence shown here is derived from an EMBL/GenBank/DDBJ whole genome shotgun (WGS) entry which is preliminary data.</text>
</comment>
<dbReference type="InterPro" id="IPR012337">
    <property type="entry name" value="RNaseH-like_sf"/>
</dbReference>
<protein>
    <recommendedName>
        <fullName evidence="1">RNase H type-1 domain-containing protein</fullName>
    </recommendedName>
</protein>
<accession>A0ABD3IL93</accession>
<evidence type="ECO:0000313" key="2">
    <source>
        <dbReference type="EMBL" id="KAL3715720.1"/>
    </source>
</evidence>
<evidence type="ECO:0000259" key="1">
    <source>
        <dbReference type="Pfam" id="PF13456"/>
    </source>
</evidence>
<dbReference type="InterPro" id="IPR036397">
    <property type="entry name" value="RNaseH_sf"/>
</dbReference>
<gene>
    <name evidence="2" type="ORF">ACJRO7_007459</name>
</gene>
<dbReference type="InterPro" id="IPR044730">
    <property type="entry name" value="RNase_H-like_dom_plant"/>
</dbReference>
<dbReference type="InterPro" id="IPR002156">
    <property type="entry name" value="RNaseH_domain"/>
</dbReference>
<name>A0ABD3IL93_EUCGL</name>
<dbReference type="AlphaFoldDB" id="A0ABD3IL93"/>
<dbReference type="SUPFAM" id="SSF53098">
    <property type="entry name" value="Ribonuclease H-like"/>
    <property type="match status" value="1"/>
</dbReference>
<reference evidence="2 3" key="1">
    <citation type="submission" date="2024-11" db="EMBL/GenBank/DDBJ databases">
        <title>Chromosome-level genome assembly of Eucalyptus globulus Labill. provides insights into its genome evolution.</title>
        <authorList>
            <person name="Li X."/>
        </authorList>
    </citation>
    <scope>NUCLEOTIDE SEQUENCE [LARGE SCALE GENOMIC DNA]</scope>
    <source>
        <strain evidence="2">CL2024</strain>
        <tissue evidence="2">Fresh tender leaves</tissue>
    </source>
</reference>
<feature type="domain" description="RNase H type-1" evidence="1">
    <location>
        <begin position="28"/>
        <end position="150"/>
    </location>
</feature>